<dbReference type="EMBL" id="LOCL01000039">
    <property type="protein sequence ID" value="KUF16144.1"/>
    <property type="molecule type" value="Genomic_DNA"/>
</dbReference>
<keyword evidence="3" id="KW-1185">Reference proteome</keyword>
<dbReference type="STRING" id="1765722.AT728_17470"/>
<dbReference type="RefSeq" id="WP_058849627.1">
    <property type="nucleotide sequence ID" value="NZ_LOCL01000039.1"/>
</dbReference>
<feature type="compositionally biased region" description="Basic and acidic residues" evidence="1">
    <location>
        <begin position="223"/>
        <end position="245"/>
    </location>
</feature>
<comment type="caution">
    <text evidence="2">The sequence shown here is derived from an EMBL/GenBank/DDBJ whole genome shotgun (WGS) entry which is preliminary data.</text>
</comment>
<evidence type="ECO:0000313" key="3">
    <source>
        <dbReference type="Proteomes" id="UP000054804"/>
    </source>
</evidence>
<accession>A0A0W7X005</accession>
<organism evidence="2 3">
    <name type="scientific">Streptomyces silvensis</name>
    <dbReference type="NCBI Taxonomy" id="1765722"/>
    <lineage>
        <taxon>Bacteria</taxon>
        <taxon>Bacillati</taxon>
        <taxon>Actinomycetota</taxon>
        <taxon>Actinomycetes</taxon>
        <taxon>Kitasatosporales</taxon>
        <taxon>Streptomycetaceae</taxon>
        <taxon>Streptomyces</taxon>
    </lineage>
</organism>
<gene>
    <name evidence="2" type="ORF">AT728_17470</name>
</gene>
<feature type="region of interest" description="Disordered" evidence="1">
    <location>
        <begin position="220"/>
        <end position="245"/>
    </location>
</feature>
<reference evidence="2 3" key="1">
    <citation type="submission" date="2015-12" db="EMBL/GenBank/DDBJ databases">
        <title>Draft genome sequence of Streptomyces silvensis ATCC 53525, a producer of novel hormone antagonists.</title>
        <authorList>
            <person name="Johnston C.W."/>
            <person name="Li Y."/>
            <person name="Magarvey N.A."/>
        </authorList>
    </citation>
    <scope>NUCLEOTIDE SEQUENCE [LARGE SCALE GENOMIC DNA]</scope>
    <source>
        <strain evidence="2 3">ATCC 53525</strain>
    </source>
</reference>
<dbReference type="AlphaFoldDB" id="A0A0W7X005"/>
<evidence type="ECO:0000256" key="1">
    <source>
        <dbReference type="SAM" id="MobiDB-lite"/>
    </source>
</evidence>
<evidence type="ECO:0000313" key="2">
    <source>
        <dbReference type="EMBL" id="KUF16144.1"/>
    </source>
</evidence>
<dbReference type="OrthoDB" id="4800194at2"/>
<proteinExistence type="predicted"/>
<feature type="region of interest" description="Disordered" evidence="1">
    <location>
        <begin position="146"/>
        <end position="165"/>
    </location>
</feature>
<feature type="region of interest" description="Disordered" evidence="1">
    <location>
        <begin position="17"/>
        <end position="42"/>
    </location>
</feature>
<protein>
    <submittedName>
        <fullName evidence="2">Uncharacterized protein</fullName>
    </submittedName>
</protein>
<sequence>MTVAALLGCVGCAAEQDGRGRGADAAHGSGVPEVDDDKDMPPLPFDRYEFSSRDFARQEQAAARLTQRCMRSHGFPDFPRQWHEQRLEPLAVTQHAVVTMTTLYGSLDLEAARKRGYGLDRDAFDRFHKAHAPKGRLVTQKEHAALNGFGGRGTPEGGCEQDGSRRVQADVRNETRMSTYVGDRGAAVAEAVAQDARMRRALGTWADCLADKGFKRYASPEAASRDKAWGRGDDGDTRRTRRERDTAVADIECKREHNTAGVWWSVTAQLQRRDIDRHRPAYEAVRADQERVRATVRDVLEGER</sequence>
<name>A0A0W7X005_9ACTN</name>
<dbReference type="Proteomes" id="UP000054804">
    <property type="component" value="Unassembled WGS sequence"/>
</dbReference>